<dbReference type="PANTHER" id="PTHR43142">
    <property type="entry name" value="CARBOXYLIC ESTER HYDROLASE"/>
    <property type="match status" value="1"/>
</dbReference>
<dbReference type="GO" id="GO:0016787">
    <property type="term" value="F:hydrolase activity"/>
    <property type="evidence" value="ECO:0007669"/>
    <property type="project" value="UniProtKB-KW"/>
</dbReference>
<dbReference type="EC" id="3.1.1.-" evidence="3"/>
<accession>U4L8W9</accession>
<dbReference type="STRING" id="1076935.U4L8W9"/>
<name>U4L8W9_PYROM</name>
<dbReference type="Gene3D" id="3.40.50.1820">
    <property type="entry name" value="alpha/beta hydrolase"/>
    <property type="match status" value="1"/>
</dbReference>
<gene>
    <name evidence="5" type="ORF">PCON_13928</name>
</gene>
<dbReference type="Pfam" id="PF00135">
    <property type="entry name" value="COesterase"/>
    <property type="match status" value="1"/>
</dbReference>
<evidence type="ECO:0000259" key="4">
    <source>
        <dbReference type="Pfam" id="PF00135"/>
    </source>
</evidence>
<dbReference type="OrthoDB" id="6846267at2759"/>
<keyword evidence="6" id="KW-1185">Reference proteome</keyword>
<organism evidence="5 6">
    <name type="scientific">Pyronema omphalodes (strain CBS 100304)</name>
    <name type="common">Pyronema confluens</name>
    <dbReference type="NCBI Taxonomy" id="1076935"/>
    <lineage>
        <taxon>Eukaryota</taxon>
        <taxon>Fungi</taxon>
        <taxon>Dikarya</taxon>
        <taxon>Ascomycota</taxon>
        <taxon>Pezizomycotina</taxon>
        <taxon>Pezizomycetes</taxon>
        <taxon>Pezizales</taxon>
        <taxon>Pyronemataceae</taxon>
        <taxon>Pyronema</taxon>
    </lineage>
</organism>
<dbReference type="Proteomes" id="UP000018144">
    <property type="component" value="Unassembled WGS sequence"/>
</dbReference>
<keyword evidence="2 3" id="KW-0378">Hydrolase</keyword>
<dbReference type="InterPro" id="IPR002018">
    <property type="entry name" value="CarbesteraseB"/>
</dbReference>
<evidence type="ECO:0000256" key="2">
    <source>
        <dbReference type="ARBA" id="ARBA00022801"/>
    </source>
</evidence>
<protein>
    <recommendedName>
        <fullName evidence="3">Carboxylic ester hydrolase</fullName>
        <ecNumber evidence="3">3.1.1.-</ecNumber>
    </recommendedName>
</protein>
<evidence type="ECO:0000313" key="6">
    <source>
        <dbReference type="Proteomes" id="UP000018144"/>
    </source>
</evidence>
<dbReference type="eggNOG" id="KOG1516">
    <property type="taxonomic scope" value="Eukaryota"/>
</dbReference>
<evidence type="ECO:0000256" key="1">
    <source>
        <dbReference type="ARBA" id="ARBA00005964"/>
    </source>
</evidence>
<evidence type="ECO:0000313" key="5">
    <source>
        <dbReference type="EMBL" id="CCX14335.1"/>
    </source>
</evidence>
<dbReference type="AlphaFoldDB" id="U4L8W9"/>
<dbReference type="OMA" id="SWPQFDY"/>
<dbReference type="EMBL" id="HF935952">
    <property type="protein sequence ID" value="CCX14335.1"/>
    <property type="molecule type" value="Genomic_DNA"/>
</dbReference>
<dbReference type="ESTHER" id="pyrom-u4l8w9">
    <property type="family name" value="Fungal_carboxylesterase_lipase"/>
</dbReference>
<feature type="domain" description="Carboxylesterase type B" evidence="4">
    <location>
        <begin position="12"/>
        <end position="435"/>
    </location>
</feature>
<evidence type="ECO:0000256" key="3">
    <source>
        <dbReference type="RuleBase" id="RU361235"/>
    </source>
</evidence>
<sequence length="479" mass="52037">MPTTSTLNHAGLGKLTGLLQDDVVSFRGIKYASLQSRFAASEPTFPATPAKEDATKFGPEPLQNLGACAVEWFLIGGECPTEPGVEQDWSGLEGLTLNITAPKNIPAEKKLPVLIFIHGGAFLHGAASWPQYSLTPLVASSISTSNPIIAVSINYRTNVFGFLEHPSLAPNRGINDQKHALDWIYHNISGFGGDHENMTILGQSAGGASVGFHLEAGTAGVKRAVMMSGDPGIRPAVPPEVHRDTFEKVCAALSLNPESAIQELENMSPRDLYKKLPMNLLYLPSLPLPSGTGKPLQAIMVGDSKHDGGILLPPTTVDAKAVVEHFEQLPESFLALYGLKAEDDSDAAKQKLCNIFSDWVFYMPAVSRAMESKIPTYLYHFNVLNEWDGVWKGQSNHILDVAYLFGNYPELKDKAVSKDMQEAVVRFVNGDAPWSPREVKVFGSETDERTRAAAVWKIAEEAGGWDRVRGVVMSLLATI</sequence>
<dbReference type="PROSITE" id="PS00122">
    <property type="entry name" value="CARBOXYLESTERASE_B_1"/>
    <property type="match status" value="1"/>
</dbReference>
<reference evidence="5 6" key="1">
    <citation type="journal article" date="2013" name="PLoS Genet.">
        <title>The genome and development-dependent transcriptomes of Pyronema confluens: a window into fungal evolution.</title>
        <authorList>
            <person name="Traeger S."/>
            <person name="Altegoer F."/>
            <person name="Freitag M."/>
            <person name="Gabaldon T."/>
            <person name="Kempken F."/>
            <person name="Kumar A."/>
            <person name="Marcet-Houben M."/>
            <person name="Poggeler S."/>
            <person name="Stajich J.E."/>
            <person name="Nowrousian M."/>
        </authorList>
    </citation>
    <scope>NUCLEOTIDE SEQUENCE [LARGE SCALE GENOMIC DNA]</scope>
    <source>
        <strain evidence="6">CBS 100304</strain>
        <tissue evidence="5">Vegetative mycelium</tissue>
    </source>
</reference>
<dbReference type="InterPro" id="IPR019826">
    <property type="entry name" value="Carboxylesterase_B_AS"/>
</dbReference>
<dbReference type="SUPFAM" id="SSF53474">
    <property type="entry name" value="alpha/beta-Hydrolases"/>
    <property type="match status" value="1"/>
</dbReference>
<dbReference type="PANTHER" id="PTHR43142:SF11">
    <property type="entry name" value="CARBOXYLIC ESTER HYDROLASE"/>
    <property type="match status" value="1"/>
</dbReference>
<proteinExistence type="inferred from homology"/>
<dbReference type="InterPro" id="IPR029058">
    <property type="entry name" value="AB_hydrolase_fold"/>
</dbReference>
<comment type="similarity">
    <text evidence="1 3">Belongs to the type-B carboxylesterase/lipase family.</text>
</comment>